<evidence type="ECO:0000256" key="1">
    <source>
        <dbReference type="SAM" id="MobiDB-lite"/>
    </source>
</evidence>
<proteinExistence type="predicted"/>
<dbReference type="EMBL" id="JAJGCB010000012">
    <property type="protein sequence ID" value="KAJ8989982.1"/>
    <property type="molecule type" value="Genomic_DNA"/>
</dbReference>
<evidence type="ECO:0000259" key="2">
    <source>
        <dbReference type="PROSITE" id="PS51747"/>
    </source>
</evidence>
<dbReference type="SUPFAM" id="SSF53927">
    <property type="entry name" value="Cytidine deaminase-like"/>
    <property type="match status" value="1"/>
</dbReference>
<feature type="region of interest" description="Disordered" evidence="1">
    <location>
        <begin position="1"/>
        <end position="25"/>
    </location>
</feature>
<dbReference type="Pfam" id="PF18785">
    <property type="entry name" value="Inv-AAD"/>
    <property type="match status" value="2"/>
</dbReference>
<feature type="compositionally biased region" description="Polar residues" evidence="1">
    <location>
        <begin position="243"/>
        <end position="256"/>
    </location>
</feature>
<dbReference type="AlphaFoldDB" id="A0AAN6EUD4"/>
<sequence length="317" mass="34385">MSHSHHQAQSSTGGEKAYGIKDQNQAERQRELDLQYLSQALDLARLSPPKPTNFRVGCVIVAIPTSVQAQAQPRVLSTGYTLELPGNTHAEQCALAKLAARHNLSEERVCECPEFLGWTLGPEPDSTAGADTEAQRAGVIVTLYTSLEPCAKRLSGNKSCVERILATRSSSGGSESSSTTGTGVRGIHRIVYGAKEPDTFVQKSTATKILEEAGIQVDYVGDLEAEILRVAMEGHQHQDQEGQRSNVTEAGSGSVTQSQENGQSQGQHQGQSQAQPQPRTTGTNIDDISPEERRRQEALPRNPKKRMMEVNVPQGHR</sequence>
<dbReference type="Proteomes" id="UP001161757">
    <property type="component" value="Unassembled WGS sequence"/>
</dbReference>
<feature type="domain" description="CMP/dCMP-type deaminase" evidence="2">
    <location>
        <begin position="31"/>
        <end position="162"/>
    </location>
</feature>
<evidence type="ECO:0000313" key="3">
    <source>
        <dbReference type="EMBL" id="KAJ8989982.1"/>
    </source>
</evidence>
<dbReference type="GO" id="GO:0006139">
    <property type="term" value="P:nucleobase-containing compound metabolic process"/>
    <property type="evidence" value="ECO:0007669"/>
    <property type="project" value="UniProtKB-ARBA"/>
</dbReference>
<dbReference type="Gene3D" id="3.40.140.10">
    <property type="entry name" value="Cytidine Deaminase, domain 2"/>
    <property type="match status" value="1"/>
</dbReference>
<dbReference type="InterPro" id="IPR016193">
    <property type="entry name" value="Cytidine_deaminase-like"/>
</dbReference>
<feature type="compositionally biased region" description="Low complexity" evidence="1">
    <location>
        <begin position="257"/>
        <end position="277"/>
    </location>
</feature>
<name>A0AAN6EUD4_EXODE</name>
<gene>
    <name evidence="3" type="ORF">HRR80_006118</name>
</gene>
<dbReference type="PROSITE" id="PS51747">
    <property type="entry name" value="CYT_DCMP_DEAMINASES_2"/>
    <property type="match status" value="1"/>
</dbReference>
<reference evidence="3" key="1">
    <citation type="submission" date="2023-01" db="EMBL/GenBank/DDBJ databases">
        <title>Exophiala dermititidis isolated from Cystic Fibrosis Patient.</title>
        <authorList>
            <person name="Kurbessoian T."/>
            <person name="Crocker A."/>
            <person name="Murante D."/>
            <person name="Hogan D.A."/>
            <person name="Stajich J.E."/>
        </authorList>
    </citation>
    <scope>NUCLEOTIDE SEQUENCE</scope>
    <source>
        <strain evidence="3">Ex8</strain>
    </source>
</reference>
<dbReference type="InterPro" id="IPR002125">
    <property type="entry name" value="CMP_dCMP_dom"/>
</dbReference>
<evidence type="ECO:0000313" key="4">
    <source>
        <dbReference type="Proteomes" id="UP001161757"/>
    </source>
</evidence>
<dbReference type="GO" id="GO:0003824">
    <property type="term" value="F:catalytic activity"/>
    <property type="evidence" value="ECO:0007669"/>
    <property type="project" value="InterPro"/>
</dbReference>
<feature type="region of interest" description="Disordered" evidence="1">
    <location>
        <begin position="234"/>
        <end position="317"/>
    </location>
</feature>
<protein>
    <recommendedName>
        <fullName evidence="2">CMP/dCMP-type deaminase domain-containing protein</fullName>
    </recommendedName>
</protein>
<organism evidence="3 4">
    <name type="scientific">Exophiala dermatitidis</name>
    <name type="common">Black yeast-like fungus</name>
    <name type="synonym">Wangiella dermatitidis</name>
    <dbReference type="NCBI Taxonomy" id="5970"/>
    <lineage>
        <taxon>Eukaryota</taxon>
        <taxon>Fungi</taxon>
        <taxon>Dikarya</taxon>
        <taxon>Ascomycota</taxon>
        <taxon>Pezizomycotina</taxon>
        <taxon>Eurotiomycetes</taxon>
        <taxon>Chaetothyriomycetidae</taxon>
        <taxon>Chaetothyriales</taxon>
        <taxon>Herpotrichiellaceae</taxon>
        <taxon>Exophiala</taxon>
    </lineage>
</organism>
<accession>A0AAN6EUD4</accession>
<comment type="caution">
    <text evidence="3">The sequence shown here is derived from an EMBL/GenBank/DDBJ whole genome shotgun (WGS) entry which is preliminary data.</text>
</comment>